<dbReference type="PANTHER" id="PTHR10795">
    <property type="entry name" value="PROPROTEIN CONVERTASE SUBTILISIN/KEXIN"/>
    <property type="match status" value="1"/>
</dbReference>
<dbReference type="InterPro" id="IPR023828">
    <property type="entry name" value="Peptidase_S8_Ser-AS"/>
</dbReference>
<evidence type="ECO:0000313" key="12">
    <source>
        <dbReference type="EMBL" id="RLM92699.1"/>
    </source>
</evidence>
<evidence type="ECO:0000259" key="10">
    <source>
        <dbReference type="Pfam" id="PF05922"/>
    </source>
</evidence>
<dbReference type="FunFam" id="3.40.50.200:FF:000006">
    <property type="entry name" value="Subtilisin-like protease SBT1.5"/>
    <property type="match status" value="1"/>
</dbReference>
<dbReference type="OrthoDB" id="10256524at2759"/>
<dbReference type="GO" id="GO:0006508">
    <property type="term" value="P:proteolysis"/>
    <property type="evidence" value="ECO:0007669"/>
    <property type="project" value="UniProtKB-KW"/>
</dbReference>
<proteinExistence type="inferred from homology"/>
<dbReference type="InterPro" id="IPR000209">
    <property type="entry name" value="Peptidase_S8/S53_dom"/>
</dbReference>
<dbReference type="PROSITE" id="PS51892">
    <property type="entry name" value="SUBTILASE"/>
    <property type="match status" value="1"/>
</dbReference>
<evidence type="ECO:0000256" key="7">
    <source>
        <dbReference type="PROSITE-ProRule" id="PRU01240"/>
    </source>
</evidence>
<dbReference type="InterPro" id="IPR034197">
    <property type="entry name" value="Peptidases_S8_3"/>
</dbReference>
<evidence type="ECO:0000256" key="2">
    <source>
        <dbReference type="ARBA" id="ARBA00022670"/>
    </source>
</evidence>
<feature type="domain" description="Subtilisin-like protease fibronectin type-III" evidence="11">
    <location>
        <begin position="706"/>
        <end position="804"/>
    </location>
</feature>
<dbReference type="Pfam" id="PF17766">
    <property type="entry name" value="fn3_6"/>
    <property type="match status" value="1"/>
</dbReference>
<comment type="caution">
    <text evidence="12">The sequence shown here is derived from an EMBL/GenBank/DDBJ whole genome shotgun (WGS) entry which is preliminary data.</text>
</comment>
<protein>
    <recommendedName>
        <fullName evidence="14">CO(2)-response secreted protease-like</fullName>
    </recommendedName>
</protein>
<reference evidence="13" key="1">
    <citation type="journal article" date="2019" name="Nat. Commun.">
        <title>The genome of broomcorn millet.</title>
        <authorList>
            <person name="Zou C."/>
            <person name="Miki D."/>
            <person name="Li D."/>
            <person name="Tang Q."/>
            <person name="Xiao L."/>
            <person name="Rajput S."/>
            <person name="Deng P."/>
            <person name="Jia W."/>
            <person name="Huang R."/>
            <person name="Zhang M."/>
            <person name="Sun Y."/>
            <person name="Hu J."/>
            <person name="Fu X."/>
            <person name="Schnable P.S."/>
            <person name="Li F."/>
            <person name="Zhang H."/>
            <person name="Feng B."/>
            <person name="Zhu X."/>
            <person name="Liu R."/>
            <person name="Schnable J.C."/>
            <person name="Zhu J.-K."/>
            <person name="Zhang H."/>
        </authorList>
    </citation>
    <scope>NUCLEOTIDE SEQUENCE [LARGE SCALE GENOMIC DNA]</scope>
</reference>
<dbReference type="PROSITE" id="PS00138">
    <property type="entry name" value="SUBTILASE_SER"/>
    <property type="match status" value="1"/>
</dbReference>
<feature type="domain" description="Peptidase S8/S53" evidence="9">
    <location>
        <begin position="139"/>
        <end position="625"/>
    </location>
</feature>
<feature type="domain" description="Inhibitor I9" evidence="10">
    <location>
        <begin position="32"/>
        <end position="113"/>
    </location>
</feature>
<sequence length="807" mass="83593">MVNTGRFVILVLAYRFLVPILSAEPDHATRESYVVYMGSPSGGGGDLEAVQADHLQMLSSVVPSGEQGRAALTQSYHHAFEGFAAALTEKEAAALSGHERVVSVFKDRALQLHTTRSWDFLEVQSGLQSGRLGRRASGDVIIGIIDTGVWPESPSFDDAGMREVPARWRGVCMEGPDFKKSNCNKKLIGARYYGVQPESASNASRAVAAPAATGTPRDTVGHGTHTASTAAGAVVADAGYYGLARGAAKGGAPASRVAVYRACSLGGCSSSAVLKAIDDAVADGVDVISISIGMSSVFQSDFLSDPIALGAFHAHQRGVLVVCSGGNDGPNPYTVVNSAPWILTVAASSIDRSFQSSIVLGNGAVVKGVAINFSNHSLSGGQYPLVFGAQAAARYAPLSEASNCYPGSLDAQKVAGKIVVCVSTDPMVSRRVKKLVAEGNGARGLVLIDDAEKDVPFVAGGFALSQVGTDAGAQILEYINSTKNPTAVILPTEDAKDFKPAPVVASFSARGPGMTESILKNRDEMLGVGAFWSCPDMSSSDDRNVAWQPDLMAPGVSILAATIPSAESDDVPPGKKPSAYAIKSGTSMACPHVAGAAAFVKSAHPGWTPSMIRSALMTTATTTNNLGKPVASSTGAAATGHDMGAGEMSPLRALSPGLVFDTSAQDYLNFLCYYGYKEQQVRKVSGAARFSCPAGAPSPDLIASGVNYPSISVPRLQRGRPATVARTAINVGPSNATYVAAVEAPPGVTVTVSPDRLVFSRRWTTARYEVSFDVAAGAGVGKGYAHGAVTWSDGAHSVRTPFAVNVL</sequence>
<dbReference type="Proteomes" id="UP000275267">
    <property type="component" value="Unassembled WGS sequence"/>
</dbReference>
<name>A0A3L6QZS3_PANMI</name>
<feature type="active site" description="Charge relay system" evidence="6 7">
    <location>
        <position position="146"/>
    </location>
</feature>
<dbReference type="Pfam" id="PF00082">
    <property type="entry name" value="Peptidase_S8"/>
    <property type="match status" value="1"/>
</dbReference>
<gene>
    <name evidence="12" type="ORF">C2845_PM08G10050</name>
</gene>
<dbReference type="CDD" id="cd02120">
    <property type="entry name" value="PA_subtilisin_like"/>
    <property type="match status" value="1"/>
</dbReference>
<dbReference type="EMBL" id="PQIB02000010">
    <property type="protein sequence ID" value="RLM92699.1"/>
    <property type="molecule type" value="Genomic_DNA"/>
</dbReference>
<dbReference type="Gene3D" id="3.30.70.80">
    <property type="entry name" value="Peptidase S8 propeptide/proteinase inhibitor I9"/>
    <property type="match status" value="1"/>
</dbReference>
<dbReference type="InterPro" id="IPR010259">
    <property type="entry name" value="S8pro/Inhibitor_I9"/>
</dbReference>
<keyword evidence="13" id="KW-1185">Reference proteome</keyword>
<dbReference type="FunFam" id="3.30.70.80:FF:000002">
    <property type="entry name" value="Subtilisin-like protease SBT5.3"/>
    <property type="match status" value="1"/>
</dbReference>
<evidence type="ECO:0008006" key="14">
    <source>
        <dbReference type="Google" id="ProtNLM"/>
    </source>
</evidence>
<dbReference type="InterPro" id="IPR041469">
    <property type="entry name" value="Subtilisin-like_FN3"/>
</dbReference>
<evidence type="ECO:0000313" key="13">
    <source>
        <dbReference type="Proteomes" id="UP000275267"/>
    </source>
</evidence>
<accession>A0A3L6QZS3</accession>
<evidence type="ECO:0000256" key="6">
    <source>
        <dbReference type="PIRSR" id="PIRSR615500-1"/>
    </source>
</evidence>
<evidence type="ECO:0000259" key="9">
    <source>
        <dbReference type="Pfam" id="PF00082"/>
    </source>
</evidence>
<dbReference type="InterPro" id="IPR015500">
    <property type="entry name" value="Peptidase_S8_subtilisin-rel"/>
</dbReference>
<dbReference type="AlphaFoldDB" id="A0A3L6QZS3"/>
<evidence type="ECO:0000256" key="1">
    <source>
        <dbReference type="ARBA" id="ARBA00011073"/>
    </source>
</evidence>
<dbReference type="GO" id="GO:0004252">
    <property type="term" value="F:serine-type endopeptidase activity"/>
    <property type="evidence" value="ECO:0007669"/>
    <property type="project" value="UniProtKB-UniRule"/>
</dbReference>
<comment type="similarity">
    <text evidence="1 7">Belongs to the peptidase S8 family.</text>
</comment>
<dbReference type="CDD" id="cd04852">
    <property type="entry name" value="Peptidases_S8_3"/>
    <property type="match status" value="1"/>
</dbReference>
<keyword evidence="3 8" id="KW-0732">Signal</keyword>
<feature type="signal peptide" evidence="8">
    <location>
        <begin position="1"/>
        <end position="23"/>
    </location>
</feature>
<keyword evidence="4 7" id="KW-0378">Hydrolase</keyword>
<dbReference type="Gene3D" id="3.50.30.30">
    <property type="match status" value="1"/>
</dbReference>
<feature type="active site" description="Charge relay system" evidence="6 7">
    <location>
        <position position="587"/>
    </location>
</feature>
<dbReference type="Pfam" id="PF05922">
    <property type="entry name" value="Inhibitor_I9"/>
    <property type="match status" value="1"/>
</dbReference>
<evidence type="ECO:0000259" key="11">
    <source>
        <dbReference type="Pfam" id="PF17766"/>
    </source>
</evidence>
<keyword evidence="2 7" id="KW-0645">Protease</keyword>
<organism evidence="12 13">
    <name type="scientific">Panicum miliaceum</name>
    <name type="common">Proso millet</name>
    <name type="synonym">Broomcorn millet</name>
    <dbReference type="NCBI Taxonomy" id="4540"/>
    <lineage>
        <taxon>Eukaryota</taxon>
        <taxon>Viridiplantae</taxon>
        <taxon>Streptophyta</taxon>
        <taxon>Embryophyta</taxon>
        <taxon>Tracheophyta</taxon>
        <taxon>Spermatophyta</taxon>
        <taxon>Magnoliopsida</taxon>
        <taxon>Liliopsida</taxon>
        <taxon>Poales</taxon>
        <taxon>Poaceae</taxon>
        <taxon>PACMAD clade</taxon>
        <taxon>Panicoideae</taxon>
        <taxon>Panicodae</taxon>
        <taxon>Paniceae</taxon>
        <taxon>Panicinae</taxon>
        <taxon>Panicum</taxon>
        <taxon>Panicum sect. Panicum</taxon>
    </lineage>
</organism>
<dbReference type="Gene3D" id="2.60.40.2310">
    <property type="match status" value="1"/>
</dbReference>
<keyword evidence="5 7" id="KW-0720">Serine protease</keyword>
<evidence type="ECO:0000256" key="8">
    <source>
        <dbReference type="SAM" id="SignalP"/>
    </source>
</evidence>
<dbReference type="PRINTS" id="PR00723">
    <property type="entry name" value="SUBTILISIN"/>
</dbReference>
<dbReference type="STRING" id="4540.A0A3L6QZS3"/>
<evidence type="ECO:0000256" key="5">
    <source>
        <dbReference type="ARBA" id="ARBA00022825"/>
    </source>
</evidence>
<evidence type="ECO:0000256" key="3">
    <source>
        <dbReference type="ARBA" id="ARBA00022729"/>
    </source>
</evidence>
<dbReference type="InterPro" id="IPR036852">
    <property type="entry name" value="Peptidase_S8/S53_dom_sf"/>
</dbReference>
<dbReference type="SUPFAM" id="SSF52743">
    <property type="entry name" value="Subtilisin-like"/>
    <property type="match status" value="1"/>
</dbReference>
<feature type="active site" description="Charge relay system" evidence="6 7">
    <location>
        <position position="222"/>
    </location>
</feature>
<dbReference type="InterPro" id="IPR045051">
    <property type="entry name" value="SBT"/>
</dbReference>
<dbReference type="Gene3D" id="3.40.50.200">
    <property type="entry name" value="Peptidase S8/S53 domain"/>
    <property type="match status" value="1"/>
</dbReference>
<evidence type="ECO:0000256" key="4">
    <source>
        <dbReference type="ARBA" id="ARBA00022801"/>
    </source>
</evidence>
<dbReference type="InterPro" id="IPR037045">
    <property type="entry name" value="S8pro/Inhibitor_I9_sf"/>
</dbReference>
<feature type="chain" id="PRO_5018224733" description="CO(2)-response secreted protease-like" evidence="8">
    <location>
        <begin position="24"/>
        <end position="807"/>
    </location>
</feature>